<keyword evidence="3" id="KW-1185">Reference proteome</keyword>
<dbReference type="AlphaFoldDB" id="F9WFV7"/>
<organism evidence="2 3">
    <name type="scientific">Trypanosoma congolense (strain IL3000)</name>
    <dbReference type="NCBI Taxonomy" id="1068625"/>
    <lineage>
        <taxon>Eukaryota</taxon>
        <taxon>Discoba</taxon>
        <taxon>Euglenozoa</taxon>
        <taxon>Kinetoplastea</taxon>
        <taxon>Metakinetoplastina</taxon>
        <taxon>Trypanosomatida</taxon>
        <taxon>Trypanosomatidae</taxon>
        <taxon>Trypanosoma</taxon>
        <taxon>Nannomonas</taxon>
    </lineage>
</organism>
<reference evidence="2 3" key="2">
    <citation type="journal article" date="2012" name="Proc. Natl. Acad. Sci. U.S.A.">
        <title>Antigenic diversity is generated by distinct evolutionary mechanisms in African trypanosome species.</title>
        <authorList>
            <person name="Jackson A.P."/>
            <person name="Berry A."/>
            <person name="Aslett M."/>
            <person name="Allison H.C."/>
            <person name="Burton P."/>
            <person name="Vavrova-Anderson J."/>
            <person name="Brown R."/>
            <person name="Browne H."/>
            <person name="Corton N."/>
            <person name="Hauser H."/>
            <person name="Gamble J."/>
            <person name="Gilderthorp R."/>
            <person name="Marcello L."/>
            <person name="McQuillan J."/>
            <person name="Otto T.D."/>
            <person name="Quail M.A."/>
            <person name="Sanders M.J."/>
            <person name="van Tonder A."/>
            <person name="Ginger M.L."/>
            <person name="Field M.C."/>
            <person name="Barry J.D."/>
            <person name="Hertz-Fowler C."/>
            <person name="Berriman M."/>
        </authorList>
    </citation>
    <scope>NUCLEOTIDE SEQUENCE [LARGE SCALE GENOMIC DNA]</scope>
    <source>
        <strain evidence="2 3">IL3000</strain>
    </source>
</reference>
<reference evidence="3" key="1">
    <citation type="submission" date="2011-07" db="EMBL/GenBank/DDBJ databases">
        <title>Divergent evolution of antigenic variation in African trypanosomes.</title>
        <authorList>
            <person name="Jackson A.P."/>
            <person name="Berry A."/>
            <person name="Allison H.C."/>
            <person name="Burton P."/>
            <person name="Anderson J."/>
            <person name="Aslett M."/>
            <person name="Brown R."/>
            <person name="Corton N."/>
            <person name="Harris D."/>
            <person name="Hauser H."/>
            <person name="Gamble J."/>
            <person name="Gilderthorp R."/>
            <person name="McQuillan J."/>
            <person name="Quail M.A."/>
            <person name="Sanders M."/>
            <person name="Van Tonder A."/>
            <person name="Ginger M.L."/>
            <person name="Donelson J.E."/>
            <person name="Field M.C."/>
            <person name="Barry J.D."/>
            <person name="Berriman M."/>
            <person name="Hertz-Fowler C."/>
        </authorList>
    </citation>
    <scope>NUCLEOTIDE SEQUENCE [LARGE SCALE GENOMIC DNA]</scope>
    <source>
        <strain evidence="3">IL3000</strain>
    </source>
</reference>
<evidence type="ECO:0000256" key="1">
    <source>
        <dbReference type="SAM" id="SignalP"/>
    </source>
</evidence>
<accession>F9WFV7</accession>
<protein>
    <submittedName>
        <fullName evidence="2">WGS project CAEQ00000000 data, annotated contig 428</fullName>
    </submittedName>
</protein>
<sequence length="227" mass="25259">MMADEARLGLQFLFVMLMLCSECTWGNNWQAFPTEVGESICSISRKMKDVSSWTIEHLRVLKERRDEYASKFLDWKLHFHGSPECGENDSILEGIRTVLERANEEIKTLPAKAICAGAPAAKSAGRLDEFITVFANARKTGSVFIKTDSETSNYCLGSGGEKAQRRDLFDCFPTGGKFEIGEANLAKIPESMTDLSDPNLIAVTENINHSSVVEHINRKYVIDDKAG</sequence>
<evidence type="ECO:0000313" key="2">
    <source>
        <dbReference type="EMBL" id="CCD16187.1"/>
    </source>
</evidence>
<dbReference type="SUPFAM" id="SSF58087">
    <property type="entry name" value="Variant surface glycoprotein (N-terminal domain)"/>
    <property type="match status" value="1"/>
</dbReference>
<dbReference type="VEuPathDB" id="TriTrypDB:TcIL3000_0_11360"/>
<dbReference type="EMBL" id="CAEQ01002190">
    <property type="protein sequence ID" value="CCD16187.1"/>
    <property type="molecule type" value="Genomic_DNA"/>
</dbReference>
<feature type="chain" id="PRO_5003395004" evidence="1">
    <location>
        <begin position="27"/>
        <end position="227"/>
    </location>
</feature>
<keyword evidence="1" id="KW-0732">Signal</keyword>
<gene>
    <name evidence="2" type="ORF">TCIL3000_0_11360</name>
</gene>
<evidence type="ECO:0000313" key="3">
    <source>
        <dbReference type="Proteomes" id="UP000000702"/>
    </source>
</evidence>
<dbReference type="Proteomes" id="UP000000702">
    <property type="component" value="Unassembled WGS sequence"/>
</dbReference>
<name>F9WFV7_TRYCI</name>
<comment type="caution">
    <text evidence="2">The sequence shown here is derived from an EMBL/GenBank/DDBJ whole genome shotgun (WGS) entry which is preliminary data.</text>
</comment>
<dbReference type="Gene3D" id="3.90.150.10">
    <property type="entry name" value="Variant Surface Glycoprotein, subunit A domain 1"/>
    <property type="match status" value="1"/>
</dbReference>
<feature type="signal peptide" evidence="1">
    <location>
        <begin position="1"/>
        <end position="26"/>
    </location>
</feature>
<proteinExistence type="predicted"/>